<accession>A0AAP0FYB7</accession>
<dbReference type="Pfam" id="PF03936">
    <property type="entry name" value="Terpene_synth_C"/>
    <property type="match status" value="1"/>
</dbReference>
<keyword evidence="3" id="KW-0460">Magnesium</keyword>
<dbReference type="GO" id="GO:0000287">
    <property type="term" value="F:magnesium ion binding"/>
    <property type="evidence" value="ECO:0007669"/>
    <property type="project" value="InterPro"/>
</dbReference>
<evidence type="ECO:0000259" key="4">
    <source>
        <dbReference type="Pfam" id="PF01397"/>
    </source>
</evidence>
<dbReference type="FunFam" id="1.10.600.10:FF:000007">
    <property type="entry name" value="Isoprene synthase, chloroplastic"/>
    <property type="match status" value="1"/>
</dbReference>
<comment type="cofactor">
    <cofactor evidence="1">
        <name>Mg(2+)</name>
        <dbReference type="ChEBI" id="CHEBI:18420"/>
    </cofactor>
</comment>
<evidence type="ECO:0000256" key="1">
    <source>
        <dbReference type="ARBA" id="ARBA00001946"/>
    </source>
</evidence>
<evidence type="ECO:0000256" key="2">
    <source>
        <dbReference type="ARBA" id="ARBA00022723"/>
    </source>
</evidence>
<comment type="caution">
    <text evidence="6">The sequence shown here is derived from an EMBL/GenBank/DDBJ whole genome shotgun (WGS) entry which is preliminary data.</text>
</comment>
<dbReference type="InterPro" id="IPR005630">
    <property type="entry name" value="Terpene_synthase_metal-bd"/>
</dbReference>
<evidence type="ECO:0000259" key="5">
    <source>
        <dbReference type="Pfam" id="PF03936"/>
    </source>
</evidence>
<gene>
    <name evidence="6" type="ORF">KSP39_PZI019655</name>
</gene>
<dbReference type="InterPro" id="IPR008930">
    <property type="entry name" value="Terpenoid_cyclase/PrenylTrfase"/>
</dbReference>
<feature type="domain" description="Terpene synthase metal-binding" evidence="5">
    <location>
        <begin position="258"/>
        <end position="491"/>
    </location>
</feature>
<dbReference type="InterPro" id="IPR044814">
    <property type="entry name" value="Terpene_cyclase_plant_C1"/>
</dbReference>
<dbReference type="GO" id="GO:0016102">
    <property type="term" value="P:diterpenoid biosynthetic process"/>
    <property type="evidence" value="ECO:0007669"/>
    <property type="project" value="InterPro"/>
</dbReference>
<dbReference type="InterPro" id="IPR008949">
    <property type="entry name" value="Isoprenoid_synthase_dom_sf"/>
</dbReference>
<dbReference type="Gene3D" id="1.10.600.10">
    <property type="entry name" value="Farnesyl Diphosphate Synthase"/>
    <property type="match status" value="1"/>
</dbReference>
<dbReference type="AlphaFoldDB" id="A0AAP0FYB7"/>
<dbReference type="SFLD" id="SFLDS00005">
    <property type="entry name" value="Isoprenoid_Synthase_Type_I"/>
    <property type="match status" value="1"/>
</dbReference>
<dbReference type="PANTHER" id="PTHR31225:SF252">
    <property type="entry name" value="TERPENE SYNTHASE 12-RELATED"/>
    <property type="match status" value="1"/>
</dbReference>
<keyword evidence="2" id="KW-0479">Metal-binding</keyword>
<feature type="domain" description="Terpene synthase N-terminal" evidence="4">
    <location>
        <begin position="18"/>
        <end position="195"/>
    </location>
</feature>
<dbReference type="PANTHER" id="PTHR31225">
    <property type="entry name" value="OS04G0344100 PROTEIN-RELATED"/>
    <property type="match status" value="1"/>
</dbReference>
<name>A0AAP0FYB7_9ASPA</name>
<dbReference type="Gene3D" id="1.50.10.130">
    <property type="entry name" value="Terpene synthase, N-terminal domain"/>
    <property type="match status" value="1"/>
</dbReference>
<dbReference type="CDD" id="cd00684">
    <property type="entry name" value="Terpene_cyclase_plant_C1"/>
    <property type="match status" value="1"/>
</dbReference>
<dbReference type="SUPFAM" id="SSF48239">
    <property type="entry name" value="Terpenoid cyclases/Protein prenyltransferases"/>
    <property type="match status" value="1"/>
</dbReference>
<organism evidence="6 7">
    <name type="scientific">Platanthera zijinensis</name>
    <dbReference type="NCBI Taxonomy" id="2320716"/>
    <lineage>
        <taxon>Eukaryota</taxon>
        <taxon>Viridiplantae</taxon>
        <taxon>Streptophyta</taxon>
        <taxon>Embryophyta</taxon>
        <taxon>Tracheophyta</taxon>
        <taxon>Spermatophyta</taxon>
        <taxon>Magnoliopsida</taxon>
        <taxon>Liliopsida</taxon>
        <taxon>Asparagales</taxon>
        <taxon>Orchidaceae</taxon>
        <taxon>Orchidoideae</taxon>
        <taxon>Orchideae</taxon>
        <taxon>Orchidinae</taxon>
        <taxon>Platanthera</taxon>
    </lineage>
</organism>
<dbReference type="InterPro" id="IPR036965">
    <property type="entry name" value="Terpene_synth_N_sf"/>
</dbReference>
<protein>
    <submittedName>
        <fullName evidence="6">Uncharacterized protein</fullName>
    </submittedName>
</protein>
<dbReference type="SUPFAM" id="SSF48576">
    <property type="entry name" value="Terpenoid synthases"/>
    <property type="match status" value="1"/>
</dbReference>
<evidence type="ECO:0000313" key="7">
    <source>
        <dbReference type="Proteomes" id="UP001418222"/>
    </source>
</evidence>
<evidence type="ECO:0000313" key="6">
    <source>
        <dbReference type="EMBL" id="KAK8923874.1"/>
    </source>
</evidence>
<dbReference type="InterPro" id="IPR001906">
    <property type="entry name" value="Terpene_synth_N"/>
</dbReference>
<dbReference type="EMBL" id="JBBWWQ010000017">
    <property type="protein sequence ID" value="KAK8923874.1"/>
    <property type="molecule type" value="Genomic_DNA"/>
</dbReference>
<reference evidence="6 7" key="1">
    <citation type="journal article" date="2022" name="Nat. Plants">
        <title>Genomes of leafy and leafless Platanthera orchids illuminate the evolution of mycoheterotrophy.</title>
        <authorList>
            <person name="Li M.H."/>
            <person name="Liu K.W."/>
            <person name="Li Z."/>
            <person name="Lu H.C."/>
            <person name="Ye Q.L."/>
            <person name="Zhang D."/>
            <person name="Wang J.Y."/>
            <person name="Li Y.F."/>
            <person name="Zhong Z.M."/>
            <person name="Liu X."/>
            <person name="Yu X."/>
            <person name="Liu D.K."/>
            <person name="Tu X.D."/>
            <person name="Liu B."/>
            <person name="Hao Y."/>
            <person name="Liao X.Y."/>
            <person name="Jiang Y.T."/>
            <person name="Sun W.H."/>
            <person name="Chen J."/>
            <person name="Chen Y.Q."/>
            <person name="Ai Y."/>
            <person name="Zhai J.W."/>
            <person name="Wu S.S."/>
            <person name="Zhou Z."/>
            <person name="Hsiao Y.Y."/>
            <person name="Wu W.L."/>
            <person name="Chen Y.Y."/>
            <person name="Lin Y.F."/>
            <person name="Hsu J.L."/>
            <person name="Li C.Y."/>
            <person name="Wang Z.W."/>
            <person name="Zhao X."/>
            <person name="Zhong W.Y."/>
            <person name="Ma X.K."/>
            <person name="Ma L."/>
            <person name="Huang J."/>
            <person name="Chen G.Z."/>
            <person name="Huang M.Z."/>
            <person name="Huang L."/>
            <person name="Peng D.H."/>
            <person name="Luo Y.B."/>
            <person name="Zou S.Q."/>
            <person name="Chen S.P."/>
            <person name="Lan S."/>
            <person name="Tsai W.C."/>
            <person name="Van de Peer Y."/>
            <person name="Liu Z.J."/>
        </authorList>
    </citation>
    <scope>NUCLEOTIDE SEQUENCE [LARGE SCALE GENOMIC DNA]</scope>
    <source>
        <strain evidence="6">Lor287</strain>
    </source>
</reference>
<sequence length="549" mass="63707">MATTSDPARRSGNYPPTIWDDSYIQTLSVGVTEEEEIRRDKLKEDVRHLMDKEKGLVEQLELLDNLRQLGLSYHFEPEIKDVLKSINSMERINNELENNLHGNALLFRLLREYELDTSQLSVNLIDSFKSLKDGSKLKSLVHDIKGMLSLYEASYLAIEGEEALDEAGAVAAKYLGKVKGYASNRKIIEQIDHALELPLHWRMPRLHSRWFIDAYVTQENMVPMLLDLAKLDFNMVQSLHREELKEMSRWWNNLGLVCDELKFARDRLAEHYLGVMSFSFEPQFWRCRKGITKIGCFITTIDDIYDVYGTLDELELFTEVVDKWEFSAIQLLPDYMKTCLTLLFNTMKEEIANTASTIQGSYVHSYLKRSWADLCKAYLTEAKWYHTGYTPTFNEYLENGWVSISSILPLAFAYCLSDDSTIESLSAFEFYREIVRYSSILFRLYDDMATSKAEMQRGDVPKSIQCYMKEKNVSESVARDYIKCLITKYWKLLNNELATNSIYLDPFKRVIINIPRMAQCMFQNGDGLGDPNLHTREKVISLLIEPITL</sequence>
<proteinExistence type="predicted"/>
<dbReference type="InterPro" id="IPR050148">
    <property type="entry name" value="Terpene_synthase-like"/>
</dbReference>
<evidence type="ECO:0000256" key="3">
    <source>
        <dbReference type="ARBA" id="ARBA00022842"/>
    </source>
</evidence>
<dbReference type="GO" id="GO:0010333">
    <property type="term" value="F:terpene synthase activity"/>
    <property type="evidence" value="ECO:0007669"/>
    <property type="project" value="InterPro"/>
</dbReference>
<dbReference type="InterPro" id="IPR034741">
    <property type="entry name" value="Terpene_cyclase-like_1_C"/>
</dbReference>
<dbReference type="SFLD" id="SFLDG01019">
    <property type="entry name" value="Terpene_Cyclase_Like_1_C_Termi"/>
    <property type="match status" value="1"/>
</dbReference>
<dbReference type="Proteomes" id="UP001418222">
    <property type="component" value="Unassembled WGS sequence"/>
</dbReference>
<keyword evidence="7" id="KW-1185">Reference proteome</keyword>
<dbReference type="Pfam" id="PF01397">
    <property type="entry name" value="Terpene_synth"/>
    <property type="match status" value="1"/>
</dbReference>